<protein>
    <submittedName>
        <fullName evidence="1">Uncharacterized protein</fullName>
    </submittedName>
</protein>
<reference evidence="1" key="1">
    <citation type="submission" date="2022-12" db="EMBL/GenBank/DDBJ databases">
        <title>Genome assemblies of Blomia tropicalis.</title>
        <authorList>
            <person name="Cui Y."/>
        </authorList>
    </citation>
    <scope>NUCLEOTIDE SEQUENCE</scope>
    <source>
        <tissue evidence="1">Adult mites</tissue>
    </source>
</reference>
<feature type="non-terminal residue" evidence="1">
    <location>
        <position position="95"/>
    </location>
</feature>
<comment type="caution">
    <text evidence="1">The sequence shown here is derived from an EMBL/GenBank/DDBJ whole genome shotgun (WGS) entry which is preliminary data.</text>
</comment>
<dbReference type="EMBL" id="JAPWDV010000003">
    <property type="protein sequence ID" value="KAJ6217813.1"/>
    <property type="molecule type" value="Genomic_DNA"/>
</dbReference>
<evidence type="ECO:0000313" key="2">
    <source>
        <dbReference type="Proteomes" id="UP001142055"/>
    </source>
</evidence>
<keyword evidence="2" id="KW-1185">Reference proteome</keyword>
<accession>A0A9Q0M334</accession>
<dbReference type="Proteomes" id="UP001142055">
    <property type="component" value="Chromosome 3"/>
</dbReference>
<gene>
    <name evidence="1" type="ORF">RDWZM_008970</name>
</gene>
<sequence length="95" mass="10463">MVRRRPERIDRVVFRIEEGYCSASDGGGCNTLQYDQPYATTTTNLVIELIAPIVAGDIDIDDDNDDDEGIGQVHNLVDITKDEPFGQVTALHNGN</sequence>
<dbReference type="AlphaFoldDB" id="A0A9Q0M334"/>
<name>A0A9Q0M334_BLOTA</name>
<proteinExistence type="predicted"/>
<organism evidence="1 2">
    <name type="scientific">Blomia tropicalis</name>
    <name type="common">Mite</name>
    <dbReference type="NCBI Taxonomy" id="40697"/>
    <lineage>
        <taxon>Eukaryota</taxon>
        <taxon>Metazoa</taxon>
        <taxon>Ecdysozoa</taxon>
        <taxon>Arthropoda</taxon>
        <taxon>Chelicerata</taxon>
        <taxon>Arachnida</taxon>
        <taxon>Acari</taxon>
        <taxon>Acariformes</taxon>
        <taxon>Sarcoptiformes</taxon>
        <taxon>Astigmata</taxon>
        <taxon>Glycyphagoidea</taxon>
        <taxon>Echimyopodidae</taxon>
        <taxon>Blomia</taxon>
    </lineage>
</organism>
<evidence type="ECO:0000313" key="1">
    <source>
        <dbReference type="EMBL" id="KAJ6217813.1"/>
    </source>
</evidence>